<organism evidence="2 3">
    <name type="scientific">Marinobacterium aestuariivivens</name>
    <dbReference type="NCBI Taxonomy" id="1698799"/>
    <lineage>
        <taxon>Bacteria</taxon>
        <taxon>Pseudomonadati</taxon>
        <taxon>Pseudomonadota</taxon>
        <taxon>Gammaproteobacteria</taxon>
        <taxon>Oceanospirillales</taxon>
        <taxon>Oceanospirillaceae</taxon>
        <taxon>Marinobacterium</taxon>
    </lineage>
</organism>
<dbReference type="RefSeq" id="WP_379909459.1">
    <property type="nucleotide sequence ID" value="NZ_JBHSWE010000001.1"/>
</dbReference>
<proteinExistence type="predicted"/>
<dbReference type="Proteomes" id="UP001596422">
    <property type="component" value="Unassembled WGS sequence"/>
</dbReference>
<dbReference type="EMBL" id="JBHSWE010000001">
    <property type="protein sequence ID" value="MFC6670958.1"/>
    <property type="molecule type" value="Genomic_DNA"/>
</dbReference>
<sequence length="125" mass="13374">MTKIRIHAGNLSFEASLNDSATADAILECLPIDGHVNVWGDEIYFRIPLALDEAPEARDEVGTGDLAYWPPGNAFCIFFGPTPASLDQEPRAASPVNLFGHTAATPAQLRLIADGSPIRVELADS</sequence>
<dbReference type="Pfam" id="PF04126">
    <property type="entry name" value="Cyclophil_like"/>
    <property type="match status" value="1"/>
</dbReference>
<feature type="domain" description="Cyclophilin TM1367-like" evidence="1">
    <location>
        <begin position="3"/>
        <end position="121"/>
    </location>
</feature>
<evidence type="ECO:0000313" key="3">
    <source>
        <dbReference type="Proteomes" id="UP001596422"/>
    </source>
</evidence>
<name>A0ABW2A0K9_9GAMM</name>
<evidence type="ECO:0000313" key="2">
    <source>
        <dbReference type="EMBL" id="MFC6670958.1"/>
    </source>
</evidence>
<dbReference type="SUPFAM" id="SSF50891">
    <property type="entry name" value="Cyclophilin-like"/>
    <property type="match status" value="1"/>
</dbReference>
<dbReference type="InterPro" id="IPR025658">
    <property type="entry name" value="Cyclophilin_TM1367"/>
</dbReference>
<accession>A0ABW2A0K9</accession>
<gene>
    <name evidence="2" type="ORF">ACFQDL_13465</name>
</gene>
<comment type="caution">
    <text evidence="2">The sequence shown here is derived from an EMBL/GenBank/DDBJ whole genome shotgun (WGS) entry which is preliminary data.</text>
</comment>
<evidence type="ECO:0000259" key="1">
    <source>
        <dbReference type="Pfam" id="PF04126"/>
    </source>
</evidence>
<reference evidence="3" key="1">
    <citation type="journal article" date="2019" name="Int. J. Syst. Evol. Microbiol.">
        <title>The Global Catalogue of Microorganisms (GCM) 10K type strain sequencing project: providing services to taxonomists for standard genome sequencing and annotation.</title>
        <authorList>
            <consortium name="The Broad Institute Genomics Platform"/>
            <consortium name="The Broad Institute Genome Sequencing Center for Infectious Disease"/>
            <person name="Wu L."/>
            <person name="Ma J."/>
        </authorList>
    </citation>
    <scope>NUCLEOTIDE SEQUENCE [LARGE SCALE GENOMIC DNA]</scope>
    <source>
        <strain evidence="3">NBRC 111756</strain>
    </source>
</reference>
<keyword evidence="3" id="KW-1185">Reference proteome</keyword>
<protein>
    <submittedName>
        <fullName evidence="2">Cyclophilin-like fold protein</fullName>
    </submittedName>
</protein>
<dbReference type="Gene3D" id="2.40.100.20">
    <property type="match status" value="1"/>
</dbReference>
<dbReference type="InterPro" id="IPR029000">
    <property type="entry name" value="Cyclophilin-like_dom_sf"/>
</dbReference>